<dbReference type="SUPFAM" id="SSF48371">
    <property type="entry name" value="ARM repeat"/>
    <property type="match status" value="1"/>
</dbReference>
<evidence type="ECO:0000256" key="1">
    <source>
        <dbReference type="SAM" id="MobiDB-lite"/>
    </source>
</evidence>
<evidence type="ECO:0000313" key="2">
    <source>
        <dbReference type="EMBL" id="GMI23653.1"/>
    </source>
</evidence>
<evidence type="ECO:0000313" key="3">
    <source>
        <dbReference type="Proteomes" id="UP001165060"/>
    </source>
</evidence>
<accession>A0ABQ6MCA1</accession>
<dbReference type="InterPro" id="IPR016024">
    <property type="entry name" value="ARM-type_fold"/>
</dbReference>
<keyword evidence="3" id="KW-1185">Reference proteome</keyword>
<comment type="caution">
    <text evidence="2">The sequence shown here is derived from an EMBL/GenBank/DDBJ whole genome shotgun (WGS) entry which is preliminary data.</text>
</comment>
<feature type="region of interest" description="Disordered" evidence="1">
    <location>
        <begin position="1"/>
        <end position="27"/>
    </location>
</feature>
<sequence length="488" mass="51301">MSAPSAKPLNTGQSSNKFRFASSTSQARAVKALDVAGKRRDRRLSPARSSLAAPLPAEHSLLSAATAAPPFAALLQSLLDSTSSPPLQRLASKLFPLTRSLAEALHHGPRIVALLLGAIAENDGPSSPPPALAPLTAFLGAHPAAAFEGYGERASPAWEHSRAGALELLAAAGAALSSEVLAPGETAFTAHLAPAVALLAAVLSNRALELPLAHQVSLLTCLGSLLRLSSRFFLAPAPSAPEPLDLLRASYGGTLGDRRPHVRRLAAQAFAAVFRALPAGKVTKSRFKGHYRRALAALEARLPPGTADIPDAHCKARPTFPPRALDILGGLSSLLSSVLVTSPTTSTFHSLHHLYYPPLLSDLLTSPTPAKAHVLSSLLLDLSRCASRKVAVLEYDDAKQKASFDANVLSPLLKALRAALADPVPPPPAGLAYALRLLQRLLGYHRGWGLTGRSLPAFLPLLSSPLLEKYEGQPEPLRRQVAAFLTAL</sequence>
<feature type="compositionally biased region" description="Polar residues" evidence="1">
    <location>
        <begin position="8"/>
        <end position="27"/>
    </location>
</feature>
<name>A0ABQ6MCA1_9STRA</name>
<protein>
    <submittedName>
        <fullName evidence="2">Uncharacterized protein</fullName>
    </submittedName>
</protein>
<dbReference type="Proteomes" id="UP001165060">
    <property type="component" value="Unassembled WGS sequence"/>
</dbReference>
<reference evidence="2 3" key="1">
    <citation type="journal article" date="2023" name="Commun. Biol.">
        <title>Genome analysis of Parmales, the sister group of diatoms, reveals the evolutionary specialization of diatoms from phago-mixotrophs to photoautotrophs.</title>
        <authorList>
            <person name="Ban H."/>
            <person name="Sato S."/>
            <person name="Yoshikawa S."/>
            <person name="Yamada K."/>
            <person name="Nakamura Y."/>
            <person name="Ichinomiya M."/>
            <person name="Sato N."/>
            <person name="Blanc-Mathieu R."/>
            <person name="Endo H."/>
            <person name="Kuwata A."/>
            <person name="Ogata H."/>
        </authorList>
    </citation>
    <scope>NUCLEOTIDE SEQUENCE [LARGE SCALE GENOMIC DNA]</scope>
</reference>
<organism evidence="2 3">
    <name type="scientific">Tetraparma gracilis</name>
    <dbReference type="NCBI Taxonomy" id="2962635"/>
    <lineage>
        <taxon>Eukaryota</taxon>
        <taxon>Sar</taxon>
        <taxon>Stramenopiles</taxon>
        <taxon>Ochrophyta</taxon>
        <taxon>Bolidophyceae</taxon>
        <taxon>Parmales</taxon>
        <taxon>Triparmaceae</taxon>
        <taxon>Tetraparma</taxon>
    </lineage>
</organism>
<dbReference type="EMBL" id="BRYB01001343">
    <property type="protein sequence ID" value="GMI23653.1"/>
    <property type="molecule type" value="Genomic_DNA"/>
</dbReference>
<gene>
    <name evidence="2" type="ORF">TeGR_g11070</name>
</gene>
<feature type="region of interest" description="Disordered" evidence="1">
    <location>
        <begin position="32"/>
        <end position="51"/>
    </location>
</feature>
<proteinExistence type="predicted"/>